<dbReference type="Proteomes" id="UP001062846">
    <property type="component" value="Chromosome 10"/>
</dbReference>
<keyword evidence="2" id="KW-1185">Reference proteome</keyword>
<reference evidence="1" key="1">
    <citation type="submission" date="2022-02" db="EMBL/GenBank/DDBJ databases">
        <title>Plant Genome Project.</title>
        <authorList>
            <person name="Zhang R.-G."/>
        </authorList>
    </citation>
    <scope>NUCLEOTIDE SEQUENCE</scope>
    <source>
        <strain evidence="1">AT1</strain>
    </source>
</reference>
<comment type="caution">
    <text evidence="1">The sequence shown here is derived from an EMBL/GenBank/DDBJ whole genome shotgun (WGS) entry which is preliminary data.</text>
</comment>
<protein>
    <submittedName>
        <fullName evidence="1">Uncharacterized protein</fullName>
    </submittedName>
</protein>
<proteinExistence type="predicted"/>
<name>A0ACC0LXX6_RHOML</name>
<evidence type="ECO:0000313" key="1">
    <source>
        <dbReference type="EMBL" id="KAI8533505.1"/>
    </source>
</evidence>
<dbReference type="EMBL" id="CM046397">
    <property type="protein sequence ID" value="KAI8533505.1"/>
    <property type="molecule type" value="Genomic_DNA"/>
</dbReference>
<organism evidence="1 2">
    <name type="scientific">Rhododendron molle</name>
    <name type="common">Chinese azalea</name>
    <name type="synonym">Azalea mollis</name>
    <dbReference type="NCBI Taxonomy" id="49168"/>
    <lineage>
        <taxon>Eukaryota</taxon>
        <taxon>Viridiplantae</taxon>
        <taxon>Streptophyta</taxon>
        <taxon>Embryophyta</taxon>
        <taxon>Tracheophyta</taxon>
        <taxon>Spermatophyta</taxon>
        <taxon>Magnoliopsida</taxon>
        <taxon>eudicotyledons</taxon>
        <taxon>Gunneridae</taxon>
        <taxon>Pentapetalae</taxon>
        <taxon>asterids</taxon>
        <taxon>Ericales</taxon>
        <taxon>Ericaceae</taxon>
        <taxon>Ericoideae</taxon>
        <taxon>Rhodoreae</taxon>
        <taxon>Rhododendron</taxon>
    </lineage>
</organism>
<sequence>MATGKALVPLASVVVIFAVLAMAVLTEAYSPWPSPAPAPAPHSASAAISPHLVMSTLFACLAFLSPFLLALFH</sequence>
<accession>A0ACC0LXX6</accession>
<evidence type="ECO:0000313" key="2">
    <source>
        <dbReference type="Proteomes" id="UP001062846"/>
    </source>
</evidence>
<gene>
    <name evidence="1" type="ORF">RHMOL_Rhmol10G0016200</name>
</gene>